<dbReference type="InterPro" id="IPR000014">
    <property type="entry name" value="PAS"/>
</dbReference>
<sequence length="759" mass="83585">MRDAAGQTVGVLGVHFSSKWASTVEESLRSSLQAELAGAEVLILSRDGTVLLGPPSEMGKPLAGSVLPPANGAAQSILSQDGRTFLSAMLPTRGYRSFHGLGWSVLVRLDESVALAPAADLRRDVLARGIPLSLVAAVLTFMLADILKRPLDQFRSATAALGRGEAVIRPSGLFDELRQIGDALDAASANLREREARLNAEKSRLAFALEGANDGIWDWDIVSGNVWFSQRWLDMLGYRSGELKEHFSSWERLVHPEDKDAVLAALDEHRRGVSPFYQAEHRLWHKERRWIWVLTRGKIVERDSSDRPLRAVGTHTDITDRKGVEEALAASEARFRTLFERAPIGIADVTLGCRFSAVNDQFCGIVGYDRSELIGKTFQEITHPDDVAADTAQVRDLLAGRIPHYDLEKRYIRKDGRIIWAYLAVSLVRNEQGRPSYFLSSIKDCTARKEVEHLLQVGESFTRSVVESSADCIKVLDLEGRIQFINGLGLCAMEIAEFDTVRGEFWAEFWPEAARSDIDRAIAGARSGSRERFVAFCPTMKGTPKWWDVCVTPVLSADGRPERLLAISREITGLKQAEERLHLMMGELNHRVKNLFATVQAIMRLSGRAGDDVSAYKARILARLTTLARTNEILFRASWNGANLPELLTAELEAFSLDERLALGGPSVALQAAQAVPISLIIHELATNAVKHGALSVPEGTLALAWRVEECGLFRRLVLTWTERNGPPVTPPERRGSAPASSKMGWHGNSGGGRAGLST</sequence>
<keyword evidence="17" id="KW-0675">Receptor</keyword>
<feature type="domain" description="HAMP" evidence="22">
    <location>
        <begin position="145"/>
        <end position="196"/>
    </location>
</feature>
<keyword evidence="16" id="KW-0843">Virulence</keyword>
<keyword evidence="8" id="KW-0285">Flavoprotein</keyword>
<evidence type="ECO:0000256" key="10">
    <source>
        <dbReference type="ARBA" id="ARBA00022679"/>
    </source>
</evidence>
<name>A0ABW2BQA4_9HYPH</name>
<accession>A0ABW2BQA4</accession>
<dbReference type="SMART" id="SM00086">
    <property type="entry name" value="PAC"/>
    <property type="match status" value="3"/>
</dbReference>
<evidence type="ECO:0000256" key="2">
    <source>
        <dbReference type="ARBA" id="ARBA00004370"/>
    </source>
</evidence>
<dbReference type="PROSITE" id="PS50112">
    <property type="entry name" value="PAS"/>
    <property type="match status" value="2"/>
</dbReference>
<feature type="compositionally biased region" description="Gly residues" evidence="18">
    <location>
        <begin position="748"/>
        <end position="759"/>
    </location>
</feature>
<dbReference type="NCBIfam" id="TIGR00229">
    <property type="entry name" value="sensory_box"/>
    <property type="match status" value="3"/>
</dbReference>
<evidence type="ECO:0000256" key="17">
    <source>
        <dbReference type="ARBA" id="ARBA00023170"/>
    </source>
</evidence>
<organism evidence="23 24">
    <name type="scientific">Methylobacterium komagatae</name>
    <dbReference type="NCBI Taxonomy" id="374425"/>
    <lineage>
        <taxon>Bacteria</taxon>
        <taxon>Pseudomonadati</taxon>
        <taxon>Pseudomonadota</taxon>
        <taxon>Alphaproteobacteria</taxon>
        <taxon>Hyphomicrobiales</taxon>
        <taxon>Methylobacteriaceae</taxon>
        <taxon>Methylobacterium</taxon>
    </lineage>
</organism>
<dbReference type="PROSITE" id="PS50885">
    <property type="entry name" value="HAMP"/>
    <property type="match status" value="1"/>
</dbReference>
<dbReference type="SUPFAM" id="SSF55785">
    <property type="entry name" value="PYP-like sensor domain (PAS domain)"/>
    <property type="match status" value="3"/>
</dbReference>
<dbReference type="InterPro" id="IPR000700">
    <property type="entry name" value="PAS-assoc_C"/>
</dbReference>
<keyword evidence="19" id="KW-1133">Transmembrane helix</keyword>
<evidence type="ECO:0000256" key="15">
    <source>
        <dbReference type="ARBA" id="ARBA00022991"/>
    </source>
</evidence>
<evidence type="ECO:0000256" key="13">
    <source>
        <dbReference type="ARBA" id="ARBA00022777"/>
    </source>
</evidence>
<protein>
    <recommendedName>
        <fullName evidence="4">Blue-light-activated histidine kinase</fullName>
        <ecNumber evidence="3">2.7.13.3</ecNumber>
    </recommendedName>
</protein>
<keyword evidence="24" id="KW-1185">Reference proteome</keyword>
<evidence type="ECO:0000256" key="12">
    <source>
        <dbReference type="ARBA" id="ARBA00022741"/>
    </source>
</evidence>
<feature type="transmembrane region" description="Helical" evidence="19">
    <location>
        <begin position="125"/>
        <end position="144"/>
    </location>
</feature>
<keyword evidence="14" id="KW-0067">ATP-binding</keyword>
<dbReference type="PROSITE" id="PS50113">
    <property type="entry name" value="PAC"/>
    <property type="match status" value="3"/>
</dbReference>
<comment type="catalytic activity">
    <reaction evidence="1">
        <text>ATP + protein L-histidine = ADP + protein N-phospho-L-histidine.</text>
        <dbReference type="EC" id="2.7.13.3"/>
    </reaction>
</comment>
<comment type="caution">
    <text evidence="23">The sequence shown here is derived from an EMBL/GenBank/DDBJ whole genome shotgun (WGS) entry which is preliminary data.</text>
</comment>
<feature type="domain" description="PAC" evidence="21">
    <location>
        <begin position="405"/>
        <end position="457"/>
    </location>
</feature>
<evidence type="ECO:0000256" key="3">
    <source>
        <dbReference type="ARBA" id="ARBA00012438"/>
    </source>
</evidence>
<evidence type="ECO:0000259" key="21">
    <source>
        <dbReference type="PROSITE" id="PS50113"/>
    </source>
</evidence>
<evidence type="ECO:0000313" key="23">
    <source>
        <dbReference type="EMBL" id="MFC6792669.1"/>
    </source>
</evidence>
<evidence type="ECO:0000256" key="18">
    <source>
        <dbReference type="SAM" id="MobiDB-lite"/>
    </source>
</evidence>
<evidence type="ECO:0000256" key="5">
    <source>
        <dbReference type="ARBA" id="ARBA00022543"/>
    </source>
</evidence>
<feature type="domain" description="PAS" evidence="20">
    <location>
        <begin position="331"/>
        <end position="401"/>
    </location>
</feature>
<reference evidence="24" key="1">
    <citation type="journal article" date="2019" name="Int. J. Syst. Evol. Microbiol.">
        <title>The Global Catalogue of Microorganisms (GCM) 10K type strain sequencing project: providing services to taxonomists for standard genome sequencing and annotation.</title>
        <authorList>
            <consortium name="The Broad Institute Genomics Platform"/>
            <consortium name="The Broad Institute Genome Sequencing Center for Infectious Disease"/>
            <person name="Wu L."/>
            <person name="Ma J."/>
        </authorList>
    </citation>
    <scope>NUCLEOTIDE SEQUENCE [LARGE SCALE GENOMIC DNA]</scope>
    <source>
        <strain evidence="24">CCUG 48316</strain>
    </source>
</reference>
<keyword evidence="7" id="KW-0716">Sensory transduction</keyword>
<dbReference type="InterPro" id="IPR035965">
    <property type="entry name" value="PAS-like_dom_sf"/>
</dbReference>
<dbReference type="Pfam" id="PF07536">
    <property type="entry name" value="HWE_HK"/>
    <property type="match status" value="1"/>
</dbReference>
<evidence type="ECO:0000256" key="7">
    <source>
        <dbReference type="ARBA" id="ARBA00022606"/>
    </source>
</evidence>
<evidence type="ECO:0000256" key="16">
    <source>
        <dbReference type="ARBA" id="ARBA00023026"/>
    </source>
</evidence>
<dbReference type="Gene3D" id="3.30.565.10">
    <property type="entry name" value="Histidine kinase-like ATPase, C-terminal domain"/>
    <property type="match status" value="1"/>
</dbReference>
<dbReference type="Gene3D" id="3.30.450.20">
    <property type="entry name" value="PAS domain"/>
    <property type="match status" value="3"/>
</dbReference>
<proteinExistence type="predicted"/>
<evidence type="ECO:0000256" key="8">
    <source>
        <dbReference type="ARBA" id="ARBA00022630"/>
    </source>
</evidence>
<evidence type="ECO:0000256" key="6">
    <source>
        <dbReference type="ARBA" id="ARBA00022553"/>
    </source>
</evidence>
<evidence type="ECO:0000256" key="11">
    <source>
        <dbReference type="ARBA" id="ARBA00022737"/>
    </source>
</evidence>
<dbReference type="CDD" id="cd00130">
    <property type="entry name" value="PAS"/>
    <property type="match status" value="3"/>
</dbReference>
<keyword evidence="12" id="KW-0547">Nucleotide-binding</keyword>
<dbReference type="InterPro" id="IPR001610">
    <property type="entry name" value="PAC"/>
</dbReference>
<keyword evidence="9" id="KW-0288">FMN</keyword>
<dbReference type="InterPro" id="IPR011102">
    <property type="entry name" value="Sig_transdc_His_kinase_HWE"/>
</dbReference>
<dbReference type="EC" id="2.7.13.3" evidence="3"/>
<keyword evidence="19" id="KW-0472">Membrane</keyword>
<feature type="domain" description="PAC" evidence="21">
    <location>
        <begin position="527"/>
        <end position="583"/>
    </location>
</feature>
<dbReference type="InterPro" id="IPR013656">
    <property type="entry name" value="PAS_4"/>
</dbReference>
<gene>
    <name evidence="23" type="ORF">ACFQE0_25800</name>
</gene>
<dbReference type="PANTHER" id="PTHR41523">
    <property type="entry name" value="TWO-COMPONENT SYSTEM SENSOR PROTEIN"/>
    <property type="match status" value="1"/>
</dbReference>
<dbReference type="InterPro" id="IPR013655">
    <property type="entry name" value="PAS_fold_3"/>
</dbReference>
<keyword evidence="11" id="KW-0677">Repeat</keyword>
<dbReference type="Proteomes" id="UP001596292">
    <property type="component" value="Unassembled WGS sequence"/>
</dbReference>
<dbReference type="Pfam" id="PF08447">
    <property type="entry name" value="PAS_3"/>
    <property type="match status" value="2"/>
</dbReference>
<dbReference type="Pfam" id="PF08448">
    <property type="entry name" value="PAS_4"/>
    <property type="match status" value="1"/>
</dbReference>
<feature type="region of interest" description="Disordered" evidence="18">
    <location>
        <begin position="724"/>
        <end position="759"/>
    </location>
</feature>
<evidence type="ECO:0000313" key="24">
    <source>
        <dbReference type="Proteomes" id="UP001596292"/>
    </source>
</evidence>
<evidence type="ECO:0000256" key="9">
    <source>
        <dbReference type="ARBA" id="ARBA00022643"/>
    </source>
</evidence>
<keyword evidence="5" id="KW-0600">Photoreceptor protein</keyword>
<dbReference type="EMBL" id="JBHSWN010000001">
    <property type="protein sequence ID" value="MFC6792669.1"/>
    <property type="molecule type" value="Genomic_DNA"/>
</dbReference>
<evidence type="ECO:0000256" key="19">
    <source>
        <dbReference type="SAM" id="Phobius"/>
    </source>
</evidence>
<comment type="subcellular location">
    <subcellularLocation>
        <location evidence="2">Membrane</location>
    </subcellularLocation>
</comment>
<feature type="domain" description="PAC" evidence="21">
    <location>
        <begin position="277"/>
        <end position="330"/>
    </location>
</feature>
<dbReference type="SMART" id="SM00911">
    <property type="entry name" value="HWE_HK"/>
    <property type="match status" value="1"/>
</dbReference>
<dbReference type="SMART" id="SM00091">
    <property type="entry name" value="PAS"/>
    <property type="match status" value="3"/>
</dbReference>
<evidence type="ECO:0000256" key="14">
    <source>
        <dbReference type="ARBA" id="ARBA00022840"/>
    </source>
</evidence>
<keyword evidence="10" id="KW-0808">Transferase</keyword>
<evidence type="ECO:0000259" key="22">
    <source>
        <dbReference type="PROSITE" id="PS50885"/>
    </source>
</evidence>
<dbReference type="InterPro" id="IPR036890">
    <property type="entry name" value="HATPase_C_sf"/>
</dbReference>
<evidence type="ECO:0000259" key="20">
    <source>
        <dbReference type="PROSITE" id="PS50112"/>
    </source>
</evidence>
<evidence type="ECO:0000256" key="1">
    <source>
        <dbReference type="ARBA" id="ARBA00000085"/>
    </source>
</evidence>
<keyword evidence="6" id="KW-0597">Phosphoprotein</keyword>
<keyword evidence="15" id="KW-0157">Chromophore</keyword>
<keyword evidence="13" id="KW-0418">Kinase</keyword>
<evidence type="ECO:0000256" key="4">
    <source>
        <dbReference type="ARBA" id="ARBA00021740"/>
    </source>
</evidence>
<dbReference type="PANTHER" id="PTHR41523:SF8">
    <property type="entry name" value="ETHYLENE RESPONSE SENSOR PROTEIN"/>
    <property type="match status" value="1"/>
</dbReference>
<feature type="domain" description="PAS" evidence="20">
    <location>
        <begin position="201"/>
        <end position="268"/>
    </location>
</feature>
<dbReference type="InterPro" id="IPR003660">
    <property type="entry name" value="HAMP_dom"/>
</dbReference>
<keyword evidence="19" id="KW-0812">Transmembrane</keyword>